<proteinExistence type="predicted"/>
<reference evidence="2 3" key="1">
    <citation type="journal article" date="2022" name="Nat. Genet.">
        <title>Improved pea reference genome and pan-genome highlight genomic features and evolutionary characteristics.</title>
        <authorList>
            <person name="Yang T."/>
            <person name="Liu R."/>
            <person name="Luo Y."/>
            <person name="Hu S."/>
            <person name="Wang D."/>
            <person name="Wang C."/>
            <person name="Pandey M.K."/>
            <person name="Ge S."/>
            <person name="Xu Q."/>
            <person name="Li N."/>
            <person name="Li G."/>
            <person name="Huang Y."/>
            <person name="Saxena R.K."/>
            <person name="Ji Y."/>
            <person name="Li M."/>
            <person name="Yan X."/>
            <person name="He Y."/>
            <person name="Liu Y."/>
            <person name="Wang X."/>
            <person name="Xiang C."/>
            <person name="Varshney R.K."/>
            <person name="Ding H."/>
            <person name="Gao S."/>
            <person name="Zong X."/>
        </authorList>
    </citation>
    <scope>NUCLEOTIDE SEQUENCE [LARGE SCALE GENOMIC DNA]</scope>
    <source>
        <strain evidence="2 3">cv. Zhongwan 6</strain>
    </source>
</reference>
<dbReference type="Proteomes" id="UP001058974">
    <property type="component" value="Chromosome 1"/>
</dbReference>
<accession>A0A9D5BN65</accession>
<keyword evidence="3" id="KW-1185">Reference proteome</keyword>
<evidence type="ECO:0000256" key="1">
    <source>
        <dbReference type="SAM" id="MobiDB-lite"/>
    </source>
</evidence>
<feature type="compositionally biased region" description="Basic and acidic residues" evidence="1">
    <location>
        <begin position="104"/>
        <end position="113"/>
    </location>
</feature>
<feature type="region of interest" description="Disordered" evidence="1">
    <location>
        <begin position="81"/>
        <end position="113"/>
    </location>
</feature>
<protein>
    <submittedName>
        <fullName evidence="2">Uncharacterized protein</fullName>
    </submittedName>
</protein>
<feature type="compositionally biased region" description="Basic residues" evidence="1">
    <location>
        <begin position="81"/>
        <end position="95"/>
    </location>
</feature>
<name>A0A9D5BN65_PEA</name>
<evidence type="ECO:0000313" key="2">
    <source>
        <dbReference type="EMBL" id="KAI5446833.1"/>
    </source>
</evidence>
<dbReference type="EMBL" id="JAMSHJ010000001">
    <property type="protein sequence ID" value="KAI5446833.1"/>
    <property type="molecule type" value="Genomic_DNA"/>
</dbReference>
<dbReference type="Gramene" id="Psat01G0460600-T1">
    <property type="protein sequence ID" value="KAI5446833.1"/>
    <property type="gene ID" value="KIW84_014606"/>
</dbReference>
<comment type="caution">
    <text evidence="2">The sequence shown here is derived from an EMBL/GenBank/DDBJ whole genome shotgun (WGS) entry which is preliminary data.</text>
</comment>
<gene>
    <name evidence="2" type="ORF">KIW84_014606</name>
</gene>
<sequence>MLLTKKYDLARTTWKNWLKRILPPQRRLWGKWTNSYECPFVAKRVPSDRTLLFMTTDDDDFPFPVNADAVRKYFVKETRWKKKKKKKKKRIKSPGKKMGIPANQEKEKGSGKN</sequence>
<dbReference type="AlphaFoldDB" id="A0A9D5BN65"/>
<evidence type="ECO:0000313" key="3">
    <source>
        <dbReference type="Proteomes" id="UP001058974"/>
    </source>
</evidence>
<organism evidence="2 3">
    <name type="scientific">Pisum sativum</name>
    <name type="common">Garden pea</name>
    <name type="synonym">Lathyrus oleraceus</name>
    <dbReference type="NCBI Taxonomy" id="3888"/>
    <lineage>
        <taxon>Eukaryota</taxon>
        <taxon>Viridiplantae</taxon>
        <taxon>Streptophyta</taxon>
        <taxon>Embryophyta</taxon>
        <taxon>Tracheophyta</taxon>
        <taxon>Spermatophyta</taxon>
        <taxon>Magnoliopsida</taxon>
        <taxon>eudicotyledons</taxon>
        <taxon>Gunneridae</taxon>
        <taxon>Pentapetalae</taxon>
        <taxon>rosids</taxon>
        <taxon>fabids</taxon>
        <taxon>Fabales</taxon>
        <taxon>Fabaceae</taxon>
        <taxon>Papilionoideae</taxon>
        <taxon>50 kb inversion clade</taxon>
        <taxon>NPAAA clade</taxon>
        <taxon>Hologalegina</taxon>
        <taxon>IRL clade</taxon>
        <taxon>Fabeae</taxon>
        <taxon>Lathyrus</taxon>
    </lineage>
</organism>